<sequence>MRLQRHRWPAWGRIDPSSFWKHKHAHVQTRIPQALAKSRNAKERAVRDILVVCGLWAGQPGLWPRSTRTRGRHTELAWSLSVLVRAPRGCDRNATRMDIGLPSVVVRQHDDDDMVFERLLGLCSRYG</sequence>
<gene>
    <name evidence="1" type="ORF">CKAH01_07002</name>
</gene>
<dbReference type="EMBL" id="VYYT01000334">
    <property type="protein sequence ID" value="KAK2741661.1"/>
    <property type="molecule type" value="Genomic_DNA"/>
</dbReference>
<keyword evidence="2" id="KW-1185">Reference proteome</keyword>
<reference evidence="1" key="1">
    <citation type="submission" date="2023-02" db="EMBL/GenBank/DDBJ databases">
        <title>Colletotrichum kahawae CIFC_Que2 genome sequencing and assembly.</title>
        <authorList>
            <person name="Baroncelli R."/>
        </authorList>
    </citation>
    <scope>NUCLEOTIDE SEQUENCE</scope>
    <source>
        <strain evidence="1">CIFC_Que2</strain>
    </source>
</reference>
<organism evidence="1 2">
    <name type="scientific">Colletotrichum kahawae</name>
    <name type="common">Coffee berry disease fungus</name>
    <dbReference type="NCBI Taxonomy" id="34407"/>
    <lineage>
        <taxon>Eukaryota</taxon>
        <taxon>Fungi</taxon>
        <taxon>Dikarya</taxon>
        <taxon>Ascomycota</taxon>
        <taxon>Pezizomycotina</taxon>
        <taxon>Sordariomycetes</taxon>
        <taxon>Hypocreomycetidae</taxon>
        <taxon>Glomerellales</taxon>
        <taxon>Glomerellaceae</taxon>
        <taxon>Colletotrichum</taxon>
        <taxon>Colletotrichum gloeosporioides species complex</taxon>
    </lineage>
</organism>
<dbReference type="AlphaFoldDB" id="A0AAD9Y5A0"/>
<dbReference type="Proteomes" id="UP001281614">
    <property type="component" value="Unassembled WGS sequence"/>
</dbReference>
<name>A0AAD9Y5A0_COLKA</name>
<proteinExistence type="predicted"/>
<comment type="caution">
    <text evidence="1">The sequence shown here is derived from an EMBL/GenBank/DDBJ whole genome shotgun (WGS) entry which is preliminary data.</text>
</comment>
<evidence type="ECO:0000313" key="1">
    <source>
        <dbReference type="EMBL" id="KAK2741661.1"/>
    </source>
</evidence>
<accession>A0AAD9Y5A0</accession>
<evidence type="ECO:0000313" key="2">
    <source>
        <dbReference type="Proteomes" id="UP001281614"/>
    </source>
</evidence>
<protein>
    <submittedName>
        <fullName evidence="1">Uncharacterized protein</fullName>
    </submittedName>
</protein>